<comment type="caution">
    <text evidence="1">The sequence shown here is derived from an EMBL/GenBank/DDBJ whole genome shotgun (WGS) entry which is preliminary data.</text>
</comment>
<accession>A0ABP9D860</accession>
<evidence type="ECO:0000313" key="1">
    <source>
        <dbReference type="EMBL" id="GAA4827979.1"/>
    </source>
</evidence>
<name>A0ABP9D860_9ACTN</name>
<evidence type="ECO:0000313" key="2">
    <source>
        <dbReference type="Proteomes" id="UP001501265"/>
    </source>
</evidence>
<proteinExistence type="predicted"/>
<reference evidence="2" key="1">
    <citation type="journal article" date="2019" name="Int. J. Syst. Evol. Microbiol.">
        <title>The Global Catalogue of Microorganisms (GCM) 10K type strain sequencing project: providing services to taxonomists for standard genome sequencing and annotation.</title>
        <authorList>
            <consortium name="The Broad Institute Genomics Platform"/>
            <consortium name="The Broad Institute Genome Sequencing Center for Infectious Disease"/>
            <person name="Wu L."/>
            <person name="Ma J."/>
        </authorList>
    </citation>
    <scope>NUCLEOTIDE SEQUENCE [LARGE SCALE GENOMIC DNA]</scope>
    <source>
        <strain evidence="2">JCM 18081</strain>
    </source>
</reference>
<dbReference type="Proteomes" id="UP001501265">
    <property type="component" value="Unassembled WGS sequence"/>
</dbReference>
<keyword evidence="2" id="KW-1185">Reference proteome</keyword>
<gene>
    <name evidence="1" type="ORF">GCM10023220_71550</name>
</gene>
<sequence length="77" mass="8310">MLLASWTTTIKHPSPSTNPTNQFISCISENLTSGLAVGITLGKNSLNLSDSPQFKLAFILTNLSNPSIVRCDLFSIK</sequence>
<dbReference type="EMBL" id="BAABIG010000136">
    <property type="protein sequence ID" value="GAA4827979.1"/>
    <property type="molecule type" value="Genomic_DNA"/>
</dbReference>
<organism evidence="1 2">
    <name type="scientific">Streptomyces ziwulingensis</name>
    <dbReference type="NCBI Taxonomy" id="1045501"/>
    <lineage>
        <taxon>Bacteria</taxon>
        <taxon>Bacillati</taxon>
        <taxon>Actinomycetota</taxon>
        <taxon>Actinomycetes</taxon>
        <taxon>Kitasatosporales</taxon>
        <taxon>Streptomycetaceae</taxon>
        <taxon>Streptomyces</taxon>
    </lineage>
</organism>
<protein>
    <submittedName>
        <fullName evidence="1">Uncharacterized protein</fullName>
    </submittedName>
</protein>